<organism evidence="1 2">
    <name type="scientific">Rhodococcus phage Trogglehumper</name>
    <dbReference type="NCBI Taxonomy" id="3038381"/>
    <lineage>
        <taxon>Viruses</taxon>
        <taxon>Duplodnaviria</taxon>
        <taxon>Heunggongvirae</taxon>
        <taxon>Uroviricota</taxon>
        <taxon>Caudoviricetes</taxon>
        <taxon>Caudoviricetes incertae sedis</taxon>
        <taxon>Trogglehumpervirus</taxon>
        <taxon>Trogglehumpervirus trogglehumper</taxon>
    </lineage>
</organism>
<evidence type="ECO:0000313" key="2">
    <source>
        <dbReference type="Proteomes" id="UP001242841"/>
    </source>
</evidence>
<accession>A0AAF0K8A1</accession>
<reference evidence="1" key="1">
    <citation type="submission" date="2023-03" db="EMBL/GenBank/DDBJ databases">
        <authorList>
            <person name="Aguilar E."/>
            <person name="Antigua R."/>
            <person name="Antonino C."/>
            <person name="Bisram R."/>
            <person name="Chen J."/>
            <person name="Davilmar B."/>
            <person name="Del R.K."/>
            <person name="Germosen J."/>
            <person name="Hernandez J."/>
            <person name="Kelloggs L."/>
            <person name="Lema C."/>
            <person name="Li J."/>
            <person name="Melendez A."/>
            <person name="Mohammed I."/>
            <person name="Ryan A."/>
            <person name="Singh S."/>
            <person name="Tariq H."/>
            <person name="Golebiewska U.P."/>
            <person name="Russell D.A."/>
            <person name="Jacobs-Sera D."/>
            <person name="Hatfull G.F."/>
        </authorList>
    </citation>
    <scope>NUCLEOTIDE SEQUENCE</scope>
</reference>
<name>A0AAF0K8A1_9CAUD</name>
<dbReference type="Proteomes" id="UP001242841">
    <property type="component" value="Segment"/>
</dbReference>
<gene>
    <name evidence="1" type="primary">90</name>
    <name evidence="1" type="ORF">SEA_TROGGLEHUMPER_90</name>
</gene>
<protein>
    <submittedName>
        <fullName evidence="1">Uncharacterized protein</fullName>
    </submittedName>
</protein>
<keyword evidence="2" id="KW-1185">Reference proteome</keyword>
<proteinExistence type="predicted"/>
<sequence length="50" mass="5733">MGWKYEVQGYLATDEGYAYVTVYEGQSLIKAILAMRKAKKVSGCVKLEWR</sequence>
<dbReference type="EMBL" id="OQ709222">
    <property type="protein sequence ID" value="WGH21971.1"/>
    <property type="molecule type" value="Genomic_DNA"/>
</dbReference>
<evidence type="ECO:0000313" key="1">
    <source>
        <dbReference type="EMBL" id="WGH21971.1"/>
    </source>
</evidence>